<proteinExistence type="predicted"/>
<sequence length="370" mass="40921">MVCQSAGQTTFRALKHLNGTAGSATIIVKVIACFQPLQDCQGFDSWFRDQQTDWQSPNPNLSSAQFGLGPRVSIPSFGNMVSPEASTRQEQPCGWFYGLPRYRQGLIPVVNSTVKEQLPVVSPNVTQAVNGVQKKFLVFDQSGDQTTLIYSSGVGTAPARYEYPSLNNNPKPQYGSYPVHVDETIKEDNGNDSSSEMREDTEELNALLFGEQKRENVIGEEEEVASSGGPTKKRKFEDEGNIVNALEDTASSGKSGIYCSGNDGNGVFEEEFNSFSCGNKRPRIEKMKETINLIQNLIPGDKNGKNAIMVIDEAIEYLRNLKVKAKALGLDSLGNLVTFCGAEMKRSRFGHKVEIFMERLYGSHEVIFKW</sequence>
<dbReference type="STRING" id="35608.A0A2U1LNC9"/>
<dbReference type="EMBL" id="PKPP01008504">
    <property type="protein sequence ID" value="PWA50506.1"/>
    <property type="molecule type" value="Genomic_DNA"/>
</dbReference>
<organism evidence="1 2">
    <name type="scientific">Artemisia annua</name>
    <name type="common">Sweet wormwood</name>
    <dbReference type="NCBI Taxonomy" id="35608"/>
    <lineage>
        <taxon>Eukaryota</taxon>
        <taxon>Viridiplantae</taxon>
        <taxon>Streptophyta</taxon>
        <taxon>Embryophyta</taxon>
        <taxon>Tracheophyta</taxon>
        <taxon>Spermatophyta</taxon>
        <taxon>Magnoliopsida</taxon>
        <taxon>eudicotyledons</taxon>
        <taxon>Gunneridae</taxon>
        <taxon>Pentapetalae</taxon>
        <taxon>asterids</taxon>
        <taxon>campanulids</taxon>
        <taxon>Asterales</taxon>
        <taxon>Asteraceae</taxon>
        <taxon>Asteroideae</taxon>
        <taxon>Anthemideae</taxon>
        <taxon>Artemisiinae</taxon>
        <taxon>Artemisia</taxon>
    </lineage>
</organism>
<evidence type="ECO:0000313" key="1">
    <source>
        <dbReference type="EMBL" id="PWA50506.1"/>
    </source>
</evidence>
<dbReference type="OrthoDB" id="777433at2759"/>
<keyword evidence="2" id="KW-1185">Reference proteome</keyword>
<comment type="caution">
    <text evidence="1">The sequence shown here is derived from an EMBL/GenBank/DDBJ whole genome shotgun (WGS) entry which is preliminary data.</text>
</comment>
<reference evidence="1 2" key="1">
    <citation type="journal article" date="2018" name="Mol. Plant">
        <title>The genome of Artemisia annua provides insight into the evolution of Asteraceae family and artemisinin biosynthesis.</title>
        <authorList>
            <person name="Shen Q."/>
            <person name="Zhang L."/>
            <person name="Liao Z."/>
            <person name="Wang S."/>
            <person name="Yan T."/>
            <person name="Shi P."/>
            <person name="Liu M."/>
            <person name="Fu X."/>
            <person name="Pan Q."/>
            <person name="Wang Y."/>
            <person name="Lv Z."/>
            <person name="Lu X."/>
            <person name="Zhang F."/>
            <person name="Jiang W."/>
            <person name="Ma Y."/>
            <person name="Chen M."/>
            <person name="Hao X."/>
            <person name="Li L."/>
            <person name="Tang Y."/>
            <person name="Lv G."/>
            <person name="Zhou Y."/>
            <person name="Sun X."/>
            <person name="Brodelius P.E."/>
            <person name="Rose J.K.C."/>
            <person name="Tang K."/>
        </authorList>
    </citation>
    <scope>NUCLEOTIDE SEQUENCE [LARGE SCALE GENOMIC DNA]</scope>
    <source>
        <strain evidence="2">cv. Huhao1</strain>
        <tissue evidence="1">Leaf</tissue>
    </source>
</reference>
<dbReference type="InterPro" id="IPR037546">
    <property type="entry name" value="SAC51-like"/>
</dbReference>
<dbReference type="AlphaFoldDB" id="A0A2U1LNC9"/>
<accession>A0A2U1LNC9</accession>
<dbReference type="PANTHER" id="PTHR36066">
    <property type="entry name" value="TRANSCRIPTION FACTOR BHLH145"/>
    <property type="match status" value="1"/>
</dbReference>
<gene>
    <name evidence="1" type="ORF">CTI12_AA469290</name>
</gene>
<dbReference type="Proteomes" id="UP000245207">
    <property type="component" value="Unassembled WGS sequence"/>
</dbReference>
<protein>
    <submittedName>
        <fullName evidence="1">Myc-type, basic helix-loop-helix (BHLH) domain-containing protein</fullName>
    </submittedName>
</protein>
<evidence type="ECO:0000313" key="2">
    <source>
        <dbReference type="Proteomes" id="UP000245207"/>
    </source>
</evidence>
<name>A0A2U1LNC9_ARTAN</name>
<dbReference type="PANTHER" id="PTHR36066:SF2">
    <property type="entry name" value="TRANSCRIPTION FACTOR BHLH145"/>
    <property type="match status" value="1"/>
</dbReference>